<keyword evidence="8" id="KW-1185">Reference proteome</keyword>
<comment type="caution">
    <text evidence="7">The sequence shown here is derived from an EMBL/GenBank/DDBJ whole genome shotgun (WGS) entry which is preliminary data.</text>
</comment>
<dbReference type="Pfam" id="PF00155">
    <property type="entry name" value="Aminotran_1_2"/>
    <property type="match status" value="1"/>
</dbReference>
<dbReference type="InterPro" id="IPR015422">
    <property type="entry name" value="PyrdxlP-dep_Trfase_small"/>
</dbReference>
<dbReference type="OrthoDB" id="9809616at2"/>
<dbReference type="InterPro" id="IPR015421">
    <property type="entry name" value="PyrdxlP-dep_Trfase_major"/>
</dbReference>
<sequence length="364" mass="39317">MTQPFCPPPFRPALHDERLQRPDWTRPAGRDGRLRLDKNENTDLALRVLIGNLLAALPPEAALDYPDAAPVYAKLAAHLGLSPSALLFTAGSDGAIRTAYEAFLEPGDTVLMTAPSFAMYPVYARMFGARIVAVDYQPGPLLGMEKLLAAVAEHHPRLVCLPNPDSPTGSVLSLDALDVLAQAVGREGGALLVDEAYHPFCKITALPLIDRHPHLMVARTFAKAWGLAGARIGCLVATPTTTALLHKLRPMYEVNAVGLALLDRLLDHADTVMAAVDRILDGKAWFLDQMAGRGFPVLRGEGNFLHVAFGDQAPRVHAALADKVLYRPDFSEPCLAGFSRFTAAPQSVLEPVASLVFDSLARNR</sequence>
<gene>
    <name evidence="7" type="ORF">ROR02_23060</name>
</gene>
<name>A0A512H9Q2_9PROT</name>
<comment type="cofactor">
    <cofactor evidence="1 5">
        <name>pyridoxal 5'-phosphate</name>
        <dbReference type="ChEBI" id="CHEBI:597326"/>
    </cofactor>
</comment>
<dbReference type="Gene3D" id="3.90.1150.10">
    <property type="entry name" value="Aspartate Aminotransferase, domain 1"/>
    <property type="match status" value="1"/>
</dbReference>
<evidence type="ECO:0000313" key="7">
    <source>
        <dbReference type="EMBL" id="GEO82175.1"/>
    </source>
</evidence>
<dbReference type="GO" id="GO:0008483">
    <property type="term" value="F:transaminase activity"/>
    <property type="evidence" value="ECO:0007669"/>
    <property type="project" value="UniProtKB-KW"/>
</dbReference>
<dbReference type="RefSeq" id="WP_147164191.1">
    <property type="nucleotide sequence ID" value="NZ_BJZO01000064.1"/>
</dbReference>
<dbReference type="Proteomes" id="UP000321567">
    <property type="component" value="Unassembled WGS sequence"/>
</dbReference>
<keyword evidence="3" id="KW-0808">Transferase</keyword>
<dbReference type="PANTHER" id="PTHR42885:SF2">
    <property type="entry name" value="HISTIDINOL-PHOSPHATE AMINOTRANSFERASE"/>
    <property type="match status" value="1"/>
</dbReference>
<dbReference type="CDD" id="cd00609">
    <property type="entry name" value="AAT_like"/>
    <property type="match status" value="1"/>
</dbReference>
<accession>A0A512H9Q2</accession>
<evidence type="ECO:0000256" key="3">
    <source>
        <dbReference type="ARBA" id="ARBA00022679"/>
    </source>
</evidence>
<dbReference type="InterPro" id="IPR001917">
    <property type="entry name" value="Aminotrans_II_pyridoxalP_BS"/>
</dbReference>
<dbReference type="PANTHER" id="PTHR42885">
    <property type="entry name" value="HISTIDINOL-PHOSPHATE AMINOTRANSFERASE-RELATED"/>
    <property type="match status" value="1"/>
</dbReference>
<evidence type="ECO:0000256" key="1">
    <source>
        <dbReference type="ARBA" id="ARBA00001933"/>
    </source>
</evidence>
<dbReference type="EMBL" id="BJZO01000064">
    <property type="protein sequence ID" value="GEO82175.1"/>
    <property type="molecule type" value="Genomic_DNA"/>
</dbReference>
<dbReference type="InterPro" id="IPR004839">
    <property type="entry name" value="Aminotransferase_I/II_large"/>
</dbReference>
<dbReference type="InterPro" id="IPR015424">
    <property type="entry name" value="PyrdxlP-dep_Trfase"/>
</dbReference>
<reference evidence="7 8" key="1">
    <citation type="submission" date="2019-07" db="EMBL/GenBank/DDBJ databases">
        <title>Whole genome shotgun sequence of Rhodospirillum oryzae NBRC 107573.</title>
        <authorList>
            <person name="Hosoyama A."/>
            <person name="Uohara A."/>
            <person name="Ohji S."/>
            <person name="Ichikawa N."/>
        </authorList>
    </citation>
    <scope>NUCLEOTIDE SEQUENCE [LARGE SCALE GENOMIC DNA]</scope>
    <source>
        <strain evidence="7 8">NBRC 107573</strain>
    </source>
</reference>
<feature type="domain" description="Aminotransferase class I/classII large" evidence="6">
    <location>
        <begin position="73"/>
        <end position="344"/>
    </location>
</feature>
<dbReference type="AlphaFoldDB" id="A0A512H9Q2"/>
<comment type="similarity">
    <text evidence="5">Belongs to the class-II pyridoxal-phosphate-dependent aminotransferase family.</text>
</comment>
<proteinExistence type="inferred from homology"/>
<evidence type="ECO:0000313" key="8">
    <source>
        <dbReference type="Proteomes" id="UP000321567"/>
    </source>
</evidence>
<dbReference type="PROSITE" id="PS00599">
    <property type="entry name" value="AA_TRANSFER_CLASS_2"/>
    <property type="match status" value="1"/>
</dbReference>
<dbReference type="SUPFAM" id="SSF53383">
    <property type="entry name" value="PLP-dependent transferases"/>
    <property type="match status" value="1"/>
</dbReference>
<keyword evidence="4 5" id="KW-0663">Pyridoxal phosphate</keyword>
<dbReference type="GO" id="GO:0030170">
    <property type="term" value="F:pyridoxal phosphate binding"/>
    <property type="evidence" value="ECO:0007669"/>
    <property type="project" value="InterPro"/>
</dbReference>
<evidence type="ECO:0000256" key="5">
    <source>
        <dbReference type="RuleBase" id="RU003693"/>
    </source>
</evidence>
<protein>
    <recommendedName>
        <fullName evidence="6">Aminotransferase class I/classII large domain-containing protein</fullName>
    </recommendedName>
</protein>
<dbReference type="Gene3D" id="3.40.640.10">
    <property type="entry name" value="Type I PLP-dependent aspartate aminotransferase-like (Major domain)"/>
    <property type="match status" value="1"/>
</dbReference>
<evidence type="ECO:0000256" key="2">
    <source>
        <dbReference type="ARBA" id="ARBA00022576"/>
    </source>
</evidence>
<evidence type="ECO:0000259" key="6">
    <source>
        <dbReference type="Pfam" id="PF00155"/>
    </source>
</evidence>
<organism evidence="7 8">
    <name type="scientific">Pararhodospirillum oryzae</name>
    <dbReference type="NCBI Taxonomy" id="478448"/>
    <lineage>
        <taxon>Bacteria</taxon>
        <taxon>Pseudomonadati</taxon>
        <taxon>Pseudomonadota</taxon>
        <taxon>Alphaproteobacteria</taxon>
        <taxon>Rhodospirillales</taxon>
        <taxon>Rhodospirillaceae</taxon>
        <taxon>Pararhodospirillum</taxon>
    </lineage>
</organism>
<keyword evidence="2" id="KW-0032">Aminotransferase</keyword>
<evidence type="ECO:0000256" key="4">
    <source>
        <dbReference type="ARBA" id="ARBA00022898"/>
    </source>
</evidence>